<dbReference type="GO" id="GO:0042834">
    <property type="term" value="F:peptidoglycan binding"/>
    <property type="evidence" value="ECO:0007669"/>
    <property type="project" value="InterPro"/>
</dbReference>
<dbReference type="InterPro" id="IPR036680">
    <property type="entry name" value="SPOR-like_sf"/>
</dbReference>
<feature type="domain" description="SPOR" evidence="3">
    <location>
        <begin position="305"/>
        <end position="385"/>
    </location>
</feature>
<evidence type="ECO:0000313" key="4">
    <source>
        <dbReference type="EMBL" id="ART60711.1"/>
    </source>
</evidence>
<feature type="transmembrane region" description="Helical" evidence="2">
    <location>
        <begin position="165"/>
        <end position="186"/>
    </location>
</feature>
<proteinExistence type="predicted"/>
<evidence type="ECO:0000313" key="5">
    <source>
        <dbReference type="Proteomes" id="UP000194440"/>
    </source>
</evidence>
<protein>
    <recommendedName>
        <fullName evidence="3">SPOR domain-containing protein</fullName>
    </recommendedName>
</protein>
<dbReference type="KEGG" id="acip:CBP36_03760"/>
<dbReference type="OrthoDB" id="8912395at2"/>
<evidence type="ECO:0000256" key="2">
    <source>
        <dbReference type="SAM" id="Phobius"/>
    </source>
</evidence>
<gene>
    <name evidence="4" type="ORF">CBP36_03760</name>
</gene>
<keyword evidence="2" id="KW-0812">Transmembrane</keyword>
<evidence type="ECO:0000259" key="3">
    <source>
        <dbReference type="PROSITE" id="PS51724"/>
    </source>
</evidence>
<keyword evidence="2" id="KW-0472">Membrane</keyword>
<dbReference type="EMBL" id="CP021366">
    <property type="protein sequence ID" value="ART60711.1"/>
    <property type="molecule type" value="Genomic_DNA"/>
</dbReference>
<sequence>MHATTDPATITAPLPSKPRSDSAMVALYSAALGPVHLSRYLPVFARFDEAGRTTTSWNWAASLCTLNWMVFRQLWGAALVYVAAAEGLALLVFGVGRPLLQWPQAVEWGVVGAFFLLGCAVPGLYGNALLHADTHKKITRALTATHTLKETCALLARQASSWKRLAWLAAGNLSLALAAAGAYLAIPSTAAQQGTDPAMPAAPMRPAPAAPAEPATTPTLPTASEPTATDSPATTDAAAQTQHSAQEAAAVAPPSSAAPTERASRPAVPAKRPSPSQAKALAPGTTTSSPAAATSAADNNALPPVGTAPGYYINVGLFADEANARKAQARLLNEGLPAFRQEVFPGKKRRLRVRVGPYSDGADAEAAATTIRSMALEAVVIRLAP</sequence>
<dbReference type="InterPro" id="IPR007730">
    <property type="entry name" value="SPOR-like_dom"/>
</dbReference>
<organism evidence="4 5">
    <name type="scientific">Acidovorax carolinensis</name>
    <dbReference type="NCBI Taxonomy" id="553814"/>
    <lineage>
        <taxon>Bacteria</taxon>
        <taxon>Pseudomonadati</taxon>
        <taxon>Pseudomonadota</taxon>
        <taxon>Betaproteobacteria</taxon>
        <taxon>Burkholderiales</taxon>
        <taxon>Comamonadaceae</taxon>
        <taxon>Acidovorax</taxon>
    </lineage>
</organism>
<feature type="compositionally biased region" description="Low complexity" evidence="1">
    <location>
        <begin position="212"/>
        <end position="259"/>
    </location>
</feature>
<dbReference type="Pfam" id="PF05036">
    <property type="entry name" value="SPOR"/>
    <property type="match status" value="1"/>
</dbReference>
<accession>A0A240UGT7</accession>
<feature type="compositionally biased region" description="Low complexity" evidence="1">
    <location>
        <begin position="280"/>
        <end position="303"/>
    </location>
</feature>
<dbReference type="PROSITE" id="PS51724">
    <property type="entry name" value="SPOR"/>
    <property type="match status" value="1"/>
</dbReference>
<dbReference type="SUPFAM" id="SSF110997">
    <property type="entry name" value="Sporulation related repeat"/>
    <property type="match status" value="1"/>
</dbReference>
<dbReference type="RefSeq" id="WP_086928607.1">
    <property type="nucleotide sequence ID" value="NZ_CP021366.1"/>
</dbReference>
<feature type="transmembrane region" description="Helical" evidence="2">
    <location>
        <begin position="108"/>
        <end position="130"/>
    </location>
</feature>
<reference evidence="4" key="1">
    <citation type="submission" date="2017-05" db="EMBL/GenBank/DDBJ databases">
        <title>Polyphasic characterization of four soil-derived phenanthrene-degrading Acidovorax strains and proposal of Acidovorax phenanthrenivorans sp. nov.</title>
        <authorList>
            <person name="Singleton D."/>
            <person name="Lee J."/>
            <person name="Dickey A.N."/>
            <person name="Stroud A."/>
            <person name="Scholl E.H."/>
            <person name="Wright F.A."/>
            <person name="Aitken M.D."/>
        </authorList>
    </citation>
    <scope>NUCLEOTIDE SEQUENCE</scope>
    <source>
        <strain evidence="4">P4</strain>
    </source>
</reference>
<keyword evidence="5" id="KW-1185">Reference proteome</keyword>
<keyword evidence="2" id="KW-1133">Transmembrane helix</keyword>
<dbReference type="Gene3D" id="3.30.70.1070">
    <property type="entry name" value="Sporulation related repeat"/>
    <property type="match status" value="1"/>
</dbReference>
<name>A0A240UGT7_9BURK</name>
<feature type="transmembrane region" description="Helical" evidence="2">
    <location>
        <begin position="74"/>
        <end position="96"/>
    </location>
</feature>
<dbReference type="Proteomes" id="UP000194440">
    <property type="component" value="Chromosome"/>
</dbReference>
<feature type="region of interest" description="Disordered" evidence="1">
    <location>
        <begin position="193"/>
        <end position="304"/>
    </location>
</feature>
<dbReference type="AlphaFoldDB" id="A0A240UGT7"/>
<evidence type="ECO:0000256" key="1">
    <source>
        <dbReference type="SAM" id="MobiDB-lite"/>
    </source>
</evidence>